<dbReference type="PROSITE" id="PS51352">
    <property type="entry name" value="THIOREDOXIN_2"/>
    <property type="match status" value="1"/>
</dbReference>
<evidence type="ECO:0000256" key="3">
    <source>
        <dbReference type="ARBA" id="ARBA00023157"/>
    </source>
</evidence>
<dbReference type="SUPFAM" id="SSF52833">
    <property type="entry name" value="Thioredoxin-like"/>
    <property type="match status" value="1"/>
</dbReference>
<gene>
    <name evidence="7" type="primary">resA_5</name>
    <name evidence="7" type="ORF">L21SP5_01571</name>
</gene>
<dbReference type="STRING" id="1307839.L21SP5_01571"/>
<dbReference type="AlphaFoldDB" id="A0A0S2HYW0"/>
<protein>
    <submittedName>
        <fullName evidence="7">Thiol-disulfide oxidoreductase ResA</fullName>
    </submittedName>
</protein>
<keyword evidence="4" id="KW-0676">Redox-active center</keyword>
<dbReference type="PANTHER" id="PTHR42852:SF6">
    <property type="entry name" value="THIOL:DISULFIDE INTERCHANGE PROTEIN DSBE"/>
    <property type="match status" value="1"/>
</dbReference>
<keyword evidence="3" id="KW-1015">Disulfide bond</keyword>
<keyword evidence="2" id="KW-0201">Cytochrome c-type biogenesis</keyword>
<dbReference type="Gene3D" id="3.40.30.10">
    <property type="entry name" value="Glutaredoxin"/>
    <property type="match status" value="1"/>
</dbReference>
<dbReference type="InterPro" id="IPR013766">
    <property type="entry name" value="Thioredoxin_domain"/>
</dbReference>
<dbReference type="PATRIC" id="fig|1307839.3.peg.1669"/>
<dbReference type="InterPro" id="IPR000866">
    <property type="entry name" value="AhpC/TSA"/>
</dbReference>
<dbReference type="KEGG" id="blq:L21SP5_01571"/>
<feature type="domain" description="Thioredoxin" evidence="6">
    <location>
        <begin position="25"/>
        <end position="174"/>
    </location>
</feature>
<keyword evidence="5" id="KW-0732">Signal</keyword>
<dbReference type="OrthoDB" id="9794348at2"/>
<dbReference type="EMBL" id="CP013118">
    <property type="protein sequence ID" value="ALO15217.1"/>
    <property type="molecule type" value="Genomic_DNA"/>
</dbReference>
<name>A0A0S2HYW0_9BACT</name>
<dbReference type="CDD" id="cd02966">
    <property type="entry name" value="TlpA_like_family"/>
    <property type="match status" value="1"/>
</dbReference>
<dbReference type="PANTHER" id="PTHR42852">
    <property type="entry name" value="THIOL:DISULFIDE INTERCHANGE PROTEIN DSBE"/>
    <property type="match status" value="1"/>
</dbReference>
<organism evidence="7 8">
    <name type="scientific">Salinivirga cyanobacteriivorans</name>
    <dbReference type="NCBI Taxonomy" id="1307839"/>
    <lineage>
        <taxon>Bacteria</taxon>
        <taxon>Pseudomonadati</taxon>
        <taxon>Bacteroidota</taxon>
        <taxon>Bacteroidia</taxon>
        <taxon>Bacteroidales</taxon>
        <taxon>Salinivirgaceae</taxon>
        <taxon>Salinivirga</taxon>
    </lineage>
</organism>
<dbReference type="Pfam" id="PF00578">
    <property type="entry name" value="AhpC-TSA"/>
    <property type="match status" value="1"/>
</dbReference>
<accession>A0A0S2HYW0</accession>
<reference evidence="7 8" key="1">
    <citation type="submission" date="2015-11" db="EMBL/GenBank/DDBJ databases">
        <title>Description and complete genome sequence of a novel strain predominating in hypersaline microbial mats and representing a new family of the Bacteriodetes phylum.</title>
        <authorList>
            <person name="Spring S."/>
            <person name="Bunk B."/>
            <person name="Sproer C."/>
            <person name="Klenk H.-P."/>
        </authorList>
    </citation>
    <scope>NUCLEOTIDE SEQUENCE [LARGE SCALE GENOMIC DNA]</scope>
    <source>
        <strain evidence="7 8">L21-Spi-D4</strain>
    </source>
</reference>
<feature type="signal peptide" evidence="5">
    <location>
        <begin position="1"/>
        <end position="22"/>
    </location>
</feature>
<keyword evidence="8" id="KW-1185">Reference proteome</keyword>
<evidence type="ECO:0000256" key="5">
    <source>
        <dbReference type="SAM" id="SignalP"/>
    </source>
</evidence>
<proteinExistence type="predicted"/>
<evidence type="ECO:0000313" key="7">
    <source>
        <dbReference type="EMBL" id="ALO15217.1"/>
    </source>
</evidence>
<evidence type="ECO:0000256" key="4">
    <source>
        <dbReference type="ARBA" id="ARBA00023284"/>
    </source>
</evidence>
<feature type="chain" id="PRO_5006599455" evidence="5">
    <location>
        <begin position="23"/>
        <end position="178"/>
    </location>
</feature>
<comment type="subcellular location">
    <subcellularLocation>
        <location evidence="1">Cell envelope</location>
    </subcellularLocation>
</comment>
<dbReference type="GO" id="GO:0030313">
    <property type="term" value="C:cell envelope"/>
    <property type="evidence" value="ECO:0007669"/>
    <property type="project" value="UniProtKB-SubCell"/>
</dbReference>
<dbReference type="Proteomes" id="UP000064893">
    <property type="component" value="Chromosome"/>
</dbReference>
<evidence type="ECO:0000313" key="8">
    <source>
        <dbReference type="Proteomes" id="UP000064893"/>
    </source>
</evidence>
<evidence type="ECO:0000256" key="1">
    <source>
        <dbReference type="ARBA" id="ARBA00004196"/>
    </source>
</evidence>
<dbReference type="PROSITE" id="PS00194">
    <property type="entry name" value="THIOREDOXIN_1"/>
    <property type="match status" value="1"/>
</dbReference>
<dbReference type="GO" id="GO:0016209">
    <property type="term" value="F:antioxidant activity"/>
    <property type="evidence" value="ECO:0007669"/>
    <property type="project" value="InterPro"/>
</dbReference>
<dbReference type="InterPro" id="IPR050553">
    <property type="entry name" value="Thioredoxin_ResA/DsbE_sf"/>
</dbReference>
<sequence precursor="true">MIKRQLLLLSILSIVLWLPTNAQSVKVGDTAPDIVQTNHKGEVVKLSDLRGKMVLVDFWASWCVPCRRENPNLVEAYNEYKDAEFINGNGFTIFSVSLDSKKASWLKAIKDDNLVWPYHVSDLKGWRSEPAKKYGIRAVPANYLIDGDGKVVAVYLRGDKIEEALEKNEDTWLNQIFR</sequence>
<dbReference type="InterPro" id="IPR036249">
    <property type="entry name" value="Thioredoxin-like_sf"/>
</dbReference>
<dbReference type="GO" id="GO:0017004">
    <property type="term" value="P:cytochrome complex assembly"/>
    <property type="evidence" value="ECO:0007669"/>
    <property type="project" value="UniProtKB-KW"/>
</dbReference>
<evidence type="ECO:0000256" key="2">
    <source>
        <dbReference type="ARBA" id="ARBA00022748"/>
    </source>
</evidence>
<dbReference type="RefSeq" id="WP_095532274.1">
    <property type="nucleotide sequence ID" value="NZ_CP013118.1"/>
</dbReference>
<dbReference type="InterPro" id="IPR017937">
    <property type="entry name" value="Thioredoxin_CS"/>
</dbReference>
<evidence type="ECO:0000259" key="6">
    <source>
        <dbReference type="PROSITE" id="PS51352"/>
    </source>
</evidence>
<dbReference type="GO" id="GO:0016491">
    <property type="term" value="F:oxidoreductase activity"/>
    <property type="evidence" value="ECO:0007669"/>
    <property type="project" value="InterPro"/>
</dbReference>